<dbReference type="Gene3D" id="3.40.50.10420">
    <property type="entry name" value="NagB/RpiA/CoA transferase-like"/>
    <property type="match status" value="1"/>
</dbReference>
<feature type="domain" description="LUD" evidence="1">
    <location>
        <begin position="97"/>
        <end position="194"/>
    </location>
</feature>
<dbReference type="InterPro" id="IPR003741">
    <property type="entry name" value="LUD_dom"/>
</dbReference>
<dbReference type="Pfam" id="PF02589">
    <property type="entry name" value="LUD_dom"/>
    <property type="match status" value="1"/>
</dbReference>
<accession>A0A3E0EWM9</accession>
<evidence type="ECO:0000313" key="2">
    <source>
        <dbReference type="EMBL" id="REH01557.1"/>
    </source>
</evidence>
<keyword evidence="3" id="KW-1185">Reference proteome</keyword>
<dbReference type="PANTHER" id="PTHR43682:SF1">
    <property type="entry name" value="LACTATE UTILIZATION PROTEIN C"/>
    <property type="match status" value="1"/>
</dbReference>
<reference evidence="2 3" key="1">
    <citation type="submission" date="2018-08" db="EMBL/GenBank/DDBJ databases">
        <title>Genomic Encyclopedia of Archaeal and Bacterial Type Strains, Phase II (KMG-II): from individual species to whole genera.</title>
        <authorList>
            <person name="Goeker M."/>
        </authorList>
    </citation>
    <scope>NUCLEOTIDE SEQUENCE [LARGE SCALE GENOMIC DNA]</scope>
    <source>
        <strain evidence="2 3">DSM 100880</strain>
    </source>
</reference>
<proteinExistence type="predicted"/>
<dbReference type="InterPro" id="IPR024185">
    <property type="entry name" value="FTHF_cligase-like_sf"/>
</dbReference>
<gene>
    <name evidence="2" type="ORF">C8P67_10135</name>
</gene>
<name>A0A3E0EWM9_9FLAO</name>
<dbReference type="PANTHER" id="PTHR43682">
    <property type="entry name" value="LACTATE UTILIZATION PROTEIN C"/>
    <property type="match status" value="1"/>
</dbReference>
<evidence type="ECO:0000259" key="1">
    <source>
        <dbReference type="Pfam" id="PF02589"/>
    </source>
</evidence>
<dbReference type="EMBL" id="QUNI01000001">
    <property type="protein sequence ID" value="REH01557.1"/>
    <property type="molecule type" value="Genomic_DNA"/>
</dbReference>
<comment type="caution">
    <text evidence="2">The sequence shown here is derived from an EMBL/GenBank/DDBJ whole genome shotgun (WGS) entry which is preliminary data.</text>
</comment>
<evidence type="ECO:0000313" key="3">
    <source>
        <dbReference type="Proteomes" id="UP000257136"/>
    </source>
</evidence>
<dbReference type="Proteomes" id="UP000257136">
    <property type="component" value="Unassembled WGS sequence"/>
</dbReference>
<dbReference type="AlphaFoldDB" id="A0A3E0EWM9"/>
<protein>
    <submittedName>
        <fullName evidence="2">L-lactate dehydrogenase complex protein LldG</fullName>
    </submittedName>
</protein>
<organism evidence="2 3">
    <name type="scientific">Flavobacterium aquicola</name>
    <dbReference type="NCBI Taxonomy" id="1682742"/>
    <lineage>
        <taxon>Bacteria</taxon>
        <taxon>Pseudomonadati</taxon>
        <taxon>Bacteroidota</taxon>
        <taxon>Flavobacteriia</taxon>
        <taxon>Flavobacteriales</taxon>
        <taxon>Flavobacteriaceae</taxon>
        <taxon>Flavobacterium</taxon>
    </lineage>
</organism>
<sequence length="196" mass="21793">MMSSKESILQKIKQNQPKDLNELPNLEPLKESNLDVLEQYKTILKSIGGDFAEVSSYAEIVAFVKENFDISKRILTTLPELSEVANLEWTNDDPHSLQNAEQILVKAHFGVAENSALWVTDEIMGQRVSTFIPQYLAIIVNKKDIVAKMHQAYDRIGNQEYGFGTFIAGPSKTADIEQSLVLGAHGARGLTVFILG</sequence>
<dbReference type="InterPro" id="IPR037171">
    <property type="entry name" value="NagB/RpiA_transferase-like"/>
</dbReference>
<dbReference type="SUPFAM" id="SSF100950">
    <property type="entry name" value="NagB/RpiA/CoA transferase-like"/>
    <property type="match status" value="1"/>
</dbReference>